<accession>A0AAV9AEA5</accession>
<reference evidence="2" key="2">
    <citation type="submission" date="2023-06" db="EMBL/GenBank/DDBJ databases">
        <authorList>
            <person name="Ma L."/>
            <person name="Liu K.-W."/>
            <person name="Li Z."/>
            <person name="Hsiao Y.-Y."/>
            <person name="Qi Y."/>
            <person name="Fu T."/>
            <person name="Tang G."/>
            <person name="Zhang D."/>
            <person name="Sun W.-H."/>
            <person name="Liu D.-K."/>
            <person name="Li Y."/>
            <person name="Chen G.-Z."/>
            <person name="Liu X.-D."/>
            <person name="Liao X.-Y."/>
            <person name="Jiang Y.-T."/>
            <person name="Yu X."/>
            <person name="Hao Y."/>
            <person name="Huang J."/>
            <person name="Zhao X.-W."/>
            <person name="Ke S."/>
            <person name="Chen Y.-Y."/>
            <person name="Wu W.-L."/>
            <person name="Hsu J.-L."/>
            <person name="Lin Y.-F."/>
            <person name="Huang M.-D."/>
            <person name="Li C.-Y."/>
            <person name="Huang L."/>
            <person name="Wang Z.-W."/>
            <person name="Zhao X."/>
            <person name="Zhong W.-Y."/>
            <person name="Peng D.-H."/>
            <person name="Ahmad S."/>
            <person name="Lan S."/>
            <person name="Zhang J.-S."/>
            <person name="Tsai W.-C."/>
            <person name="Van De Peer Y."/>
            <person name="Liu Z.-J."/>
        </authorList>
    </citation>
    <scope>NUCLEOTIDE SEQUENCE</scope>
    <source>
        <strain evidence="2">SCP</strain>
        <tissue evidence="2">Leaves</tissue>
    </source>
</reference>
<keyword evidence="3" id="KW-1185">Reference proteome</keyword>
<dbReference type="AlphaFoldDB" id="A0AAV9AEA5"/>
<name>A0AAV9AEA5_ACOGR</name>
<reference evidence="2" key="1">
    <citation type="journal article" date="2023" name="Nat. Commun.">
        <title>Diploid and tetraploid genomes of Acorus and the evolution of monocots.</title>
        <authorList>
            <person name="Ma L."/>
            <person name="Liu K.W."/>
            <person name="Li Z."/>
            <person name="Hsiao Y.Y."/>
            <person name="Qi Y."/>
            <person name="Fu T."/>
            <person name="Tang G.D."/>
            <person name="Zhang D."/>
            <person name="Sun W.H."/>
            <person name="Liu D.K."/>
            <person name="Li Y."/>
            <person name="Chen G.Z."/>
            <person name="Liu X.D."/>
            <person name="Liao X.Y."/>
            <person name="Jiang Y.T."/>
            <person name="Yu X."/>
            <person name="Hao Y."/>
            <person name="Huang J."/>
            <person name="Zhao X.W."/>
            <person name="Ke S."/>
            <person name="Chen Y.Y."/>
            <person name="Wu W.L."/>
            <person name="Hsu J.L."/>
            <person name="Lin Y.F."/>
            <person name="Huang M.D."/>
            <person name="Li C.Y."/>
            <person name="Huang L."/>
            <person name="Wang Z.W."/>
            <person name="Zhao X."/>
            <person name="Zhong W.Y."/>
            <person name="Peng D.H."/>
            <person name="Ahmad S."/>
            <person name="Lan S."/>
            <person name="Zhang J.S."/>
            <person name="Tsai W.C."/>
            <person name="Van de Peer Y."/>
            <person name="Liu Z.J."/>
        </authorList>
    </citation>
    <scope>NUCLEOTIDE SEQUENCE</scope>
    <source>
        <strain evidence="2">SCP</strain>
    </source>
</reference>
<organism evidence="2 3">
    <name type="scientific">Acorus gramineus</name>
    <name type="common">Dwarf sweet flag</name>
    <dbReference type="NCBI Taxonomy" id="55184"/>
    <lineage>
        <taxon>Eukaryota</taxon>
        <taxon>Viridiplantae</taxon>
        <taxon>Streptophyta</taxon>
        <taxon>Embryophyta</taxon>
        <taxon>Tracheophyta</taxon>
        <taxon>Spermatophyta</taxon>
        <taxon>Magnoliopsida</taxon>
        <taxon>Liliopsida</taxon>
        <taxon>Acoraceae</taxon>
        <taxon>Acorus</taxon>
    </lineage>
</organism>
<gene>
    <name evidence="2" type="ORF">QJS04_geneDACA008913</name>
</gene>
<proteinExistence type="predicted"/>
<protein>
    <submittedName>
        <fullName evidence="2">Uncharacterized protein</fullName>
    </submittedName>
</protein>
<dbReference type="PANTHER" id="PTHR35122">
    <property type="entry name" value="OSJNBA0093F12.14 PROTEIN"/>
    <property type="match status" value="1"/>
</dbReference>
<dbReference type="PANTHER" id="PTHR35122:SF2">
    <property type="entry name" value="OS04G0598000 PROTEIN"/>
    <property type="match status" value="1"/>
</dbReference>
<feature type="compositionally biased region" description="Low complexity" evidence="1">
    <location>
        <begin position="91"/>
        <end position="103"/>
    </location>
</feature>
<dbReference type="InterPro" id="IPR039291">
    <property type="entry name" value="At5g17165-like"/>
</dbReference>
<evidence type="ECO:0000313" key="2">
    <source>
        <dbReference type="EMBL" id="KAK1262482.1"/>
    </source>
</evidence>
<evidence type="ECO:0000313" key="3">
    <source>
        <dbReference type="Proteomes" id="UP001179952"/>
    </source>
</evidence>
<dbReference type="EMBL" id="JAUJYN010000010">
    <property type="protein sequence ID" value="KAK1262482.1"/>
    <property type="molecule type" value="Genomic_DNA"/>
</dbReference>
<sequence>MATNSAAGLGRRLANQVRIGRFTDPAVVPPSALSVFRGVHASAYEKNVDEELRPTVVPDDVIKPNSDKYWGPHPKTGVFIPTGSNSGGTTGSTAEGGSADGGAPSVLDQTAWFRPLEDVEKPKDMSA</sequence>
<dbReference type="Proteomes" id="UP001179952">
    <property type="component" value="Unassembled WGS sequence"/>
</dbReference>
<evidence type="ECO:0000256" key="1">
    <source>
        <dbReference type="SAM" id="MobiDB-lite"/>
    </source>
</evidence>
<dbReference type="Pfam" id="PF22272">
    <property type="entry name" value="LEA_3b"/>
    <property type="match status" value="1"/>
</dbReference>
<feature type="region of interest" description="Disordered" evidence="1">
    <location>
        <begin position="65"/>
        <end position="106"/>
    </location>
</feature>
<comment type="caution">
    <text evidence="2">The sequence shown here is derived from an EMBL/GenBank/DDBJ whole genome shotgun (WGS) entry which is preliminary data.</text>
</comment>